<dbReference type="InParanoid" id="A0A3P8UHW3"/>
<evidence type="ECO:0000313" key="1">
    <source>
        <dbReference type="Ensembl" id="ENSCSEP00000000211.1"/>
    </source>
</evidence>
<reference evidence="1 2" key="1">
    <citation type="journal article" date="2014" name="Nat. Genet.">
        <title>Whole-genome sequence of a flatfish provides insights into ZW sex chromosome evolution and adaptation to a benthic lifestyle.</title>
        <authorList>
            <person name="Chen S."/>
            <person name="Zhang G."/>
            <person name="Shao C."/>
            <person name="Huang Q."/>
            <person name="Liu G."/>
            <person name="Zhang P."/>
            <person name="Song W."/>
            <person name="An N."/>
            <person name="Chalopin D."/>
            <person name="Volff J.N."/>
            <person name="Hong Y."/>
            <person name="Li Q."/>
            <person name="Sha Z."/>
            <person name="Zhou H."/>
            <person name="Xie M."/>
            <person name="Yu Q."/>
            <person name="Liu Y."/>
            <person name="Xiang H."/>
            <person name="Wang N."/>
            <person name="Wu K."/>
            <person name="Yang C."/>
            <person name="Zhou Q."/>
            <person name="Liao X."/>
            <person name="Yang L."/>
            <person name="Hu Q."/>
            <person name="Zhang J."/>
            <person name="Meng L."/>
            <person name="Jin L."/>
            <person name="Tian Y."/>
            <person name="Lian J."/>
            <person name="Yang J."/>
            <person name="Miao G."/>
            <person name="Liu S."/>
            <person name="Liang Z."/>
            <person name="Yan F."/>
            <person name="Li Y."/>
            <person name="Sun B."/>
            <person name="Zhang H."/>
            <person name="Zhang J."/>
            <person name="Zhu Y."/>
            <person name="Du M."/>
            <person name="Zhao Y."/>
            <person name="Schartl M."/>
            <person name="Tang Q."/>
            <person name="Wang J."/>
        </authorList>
    </citation>
    <scope>NUCLEOTIDE SEQUENCE</scope>
</reference>
<name>A0A3P8UHW3_CYNSE</name>
<evidence type="ECO:0000313" key="2">
    <source>
        <dbReference type="Proteomes" id="UP000265120"/>
    </source>
</evidence>
<proteinExistence type="predicted"/>
<protein>
    <submittedName>
        <fullName evidence="1">Uncharacterized protein</fullName>
    </submittedName>
</protein>
<dbReference type="Ensembl" id="ENSCSET00000000235.1">
    <property type="protein sequence ID" value="ENSCSEP00000000211.1"/>
    <property type="gene ID" value="ENSCSEG00000000171.1"/>
</dbReference>
<reference evidence="1" key="3">
    <citation type="submission" date="2025-09" db="UniProtKB">
        <authorList>
            <consortium name="Ensembl"/>
        </authorList>
    </citation>
    <scope>IDENTIFICATION</scope>
</reference>
<accession>A0A3P8UHW3</accession>
<keyword evidence="2" id="KW-1185">Reference proteome</keyword>
<organism evidence="1 2">
    <name type="scientific">Cynoglossus semilaevis</name>
    <name type="common">Tongue sole</name>
    <dbReference type="NCBI Taxonomy" id="244447"/>
    <lineage>
        <taxon>Eukaryota</taxon>
        <taxon>Metazoa</taxon>
        <taxon>Chordata</taxon>
        <taxon>Craniata</taxon>
        <taxon>Vertebrata</taxon>
        <taxon>Euteleostomi</taxon>
        <taxon>Actinopterygii</taxon>
        <taxon>Neopterygii</taxon>
        <taxon>Teleostei</taxon>
        <taxon>Neoteleostei</taxon>
        <taxon>Acanthomorphata</taxon>
        <taxon>Carangaria</taxon>
        <taxon>Pleuronectiformes</taxon>
        <taxon>Pleuronectoidei</taxon>
        <taxon>Cynoglossidae</taxon>
        <taxon>Cynoglossinae</taxon>
        <taxon>Cynoglossus</taxon>
    </lineage>
</organism>
<sequence length="108" mass="12105">MCVCVCVFGQRAFLRGRNQGRCSLGSVGRSPRLWHLLTEREMTHSLCLPHGTKQFPDAVVLSSQQAEHLTDELRVLDVALLGPADHGLGDQFLQIGWRHRYIHDSGTI</sequence>
<dbReference type="Proteomes" id="UP000265120">
    <property type="component" value="Chromosome 1"/>
</dbReference>
<dbReference type="AlphaFoldDB" id="A0A3P8UHW3"/>
<reference evidence="1" key="2">
    <citation type="submission" date="2025-08" db="UniProtKB">
        <authorList>
            <consortium name="Ensembl"/>
        </authorList>
    </citation>
    <scope>IDENTIFICATION</scope>
</reference>